<evidence type="ECO:0000313" key="11">
    <source>
        <dbReference type="Proteomes" id="UP000199266"/>
    </source>
</evidence>
<dbReference type="RefSeq" id="WP_040347734.1">
    <property type="nucleotide sequence ID" value="NZ_FNPD01000004.1"/>
</dbReference>
<dbReference type="GO" id="GO:0005978">
    <property type="term" value="P:glycogen biosynthetic process"/>
    <property type="evidence" value="ECO:0007669"/>
    <property type="project" value="UniProtKB-UniRule"/>
</dbReference>
<evidence type="ECO:0000256" key="2">
    <source>
        <dbReference type="ARBA" id="ARBA00002764"/>
    </source>
</evidence>
<evidence type="ECO:0000256" key="6">
    <source>
        <dbReference type="ARBA" id="ARBA00023056"/>
    </source>
</evidence>
<comment type="function">
    <text evidence="2 7">Synthesizes alpha-1,4-glucan chains using ADP-glucose.</text>
</comment>
<dbReference type="CDD" id="cd03791">
    <property type="entry name" value="GT5_Glycogen_synthase_DULL1-like"/>
    <property type="match status" value="1"/>
</dbReference>
<comment type="similarity">
    <text evidence="3 7">Belongs to the glycosyltransferase 1 family. Bacterial/plant glycogen synthase subfamily.</text>
</comment>
<sequence>MSSPFKKIKVLHVASEMHPLAKKGGLGDVVGSLPKAQRELGIDSRVLLPLYPGVMDRIIGKAKKLPRKLYLPLEWRVFPARLWHTDVQEVPVYLLDIEDISFSADVYPNQLDMNSVRPFFLLSLAAMEFKKATNWNPHIFHIHDWPTSMVATVLKWHMYYSTLSNHYDTVLTIHNLAHQGIVQETNLIQWGIPKEAFNIEGLEYYGMTNFLKGGIIASDMVTTVSPRYSWEIQTREYGMGLDGVLKKYNSKLKGILNGIDYSYWNPKTDPLIPAHYDVNDIAPKRECKKSLLSRCGWEDDGSPILIYIGRLAEQKGLDILLPSIEAIPGHGCKLIVLGEGSEIYERALLDMCLQFPDSLFVKIGYDEELSHLMYAGGDMLVMPSYFEPCGLSQLIAMRYGTVPICRATGGLADTVIDADSASDGTGFLFSSYDSEAFLRAIGRALASWNSPNHWNRIISNCMKVDFSWSKSSREYANLYLELLGVPEGENKNLLL</sequence>
<dbReference type="SUPFAM" id="SSF53756">
    <property type="entry name" value="UDP-Glycosyltransferase/glycogen phosphorylase"/>
    <property type="match status" value="1"/>
</dbReference>
<evidence type="ECO:0000256" key="5">
    <source>
        <dbReference type="ARBA" id="ARBA00022679"/>
    </source>
</evidence>
<dbReference type="HAMAP" id="MF_00484">
    <property type="entry name" value="Glycogen_synth"/>
    <property type="match status" value="1"/>
</dbReference>
<dbReference type="GO" id="GO:0009011">
    <property type="term" value="F:alpha-1,4-glucan glucosyltransferase (ADP-glucose donor) activity"/>
    <property type="evidence" value="ECO:0007669"/>
    <property type="project" value="UniProtKB-UniRule"/>
</dbReference>
<evidence type="ECO:0000313" key="10">
    <source>
        <dbReference type="EMBL" id="SDX86475.1"/>
    </source>
</evidence>
<dbReference type="EC" id="2.4.1.21" evidence="7"/>
<keyword evidence="5 7" id="KW-0808">Transferase</keyword>
<comment type="pathway">
    <text evidence="7">Glycan biosynthesis; glycogen biosynthesis.</text>
</comment>
<evidence type="ECO:0000256" key="1">
    <source>
        <dbReference type="ARBA" id="ARBA00001478"/>
    </source>
</evidence>
<keyword evidence="11" id="KW-1185">Reference proteome</keyword>
<gene>
    <name evidence="7" type="primary">glgA</name>
    <name evidence="10" type="ORF">SAMN03080603_00947</name>
</gene>
<dbReference type="Pfam" id="PF00534">
    <property type="entry name" value="Glycos_transf_1"/>
    <property type="match status" value="1"/>
</dbReference>
<dbReference type="InterPro" id="IPR013534">
    <property type="entry name" value="Starch_synth_cat_dom"/>
</dbReference>
<dbReference type="Pfam" id="PF08323">
    <property type="entry name" value="Glyco_transf_5"/>
    <property type="match status" value="1"/>
</dbReference>
<dbReference type="PANTHER" id="PTHR45825:SF11">
    <property type="entry name" value="ALPHA AMYLASE DOMAIN-CONTAINING PROTEIN"/>
    <property type="match status" value="1"/>
</dbReference>
<dbReference type="AlphaFoldDB" id="A0A1H3F6E1"/>
<proteinExistence type="inferred from homology"/>
<dbReference type="PANTHER" id="PTHR45825">
    <property type="entry name" value="GRANULE-BOUND STARCH SYNTHASE 1, CHLOROPLASTIC/AMYLOPLASTIC"/>
    <property type="match status" value="1"/>
</dbReference>
<feature type="domain" description="Starch synthase catalytic" evidence="9">
    <location>
        <begin position="9"/>
        <end position="247"/>
    </location>
</feature>
<feature type="domain" description="Glycosyl transferase family 1" evidence="8">
    <location>
        <begin position="299"/>
        <end position="456"/>
    </location>
</feature>
<dbReference type="UniPathway" id="UPA00164"/>
<comment type="catalytic activity">
    <reaction evidence="1 7">
        <text>[(1-&gt;4)-alpha-D-glucosyl](n) + ADP-alpha-D-glucose = [(1-&gt;4)-alpha-D-glucosyl](n+1) + ADP + H(+)</text>
        <dbReference type="Rhea" id="RHEA:18189"/>
        <dbReference type="Rhea" id="RHEA-COMP:9584"/>
        <dbReference type="Rhea" id="RHEA-COMP:9587"/>
        <dbReference type="ChEBI" id="CHEBI:15378"/>
        <dbReference type="ChEBI" id="CHEBI:15444"/>
        <dbReference type="ChEBI" id="CHEBI:57498"/>
        <dbReference type="ChEBI" id="CHEBI:456216"/>
        <dbReference type="EC" id="2.4.1.21"/>
    </reaction>
</comment>
<evidence type="ECO:0000259" key="8">
    <source>
        <dbReference type="Pfam" id="PF00534"/>
    </source>
</evidence>
<dbReference type="Gene3D" id="3.40.50.2000">
    <property type="entry name" value="Glycogen Phosphorylase B"/>
    <property type="match status" value="2"/>
</dbReference>
<evidence type="ECO:0000256" key="7">
    <source>
        <dbReference type="HAMAP-Rule" id="MF_00484"/>
    </source>
</evidence>
<keyword evidence="6 7" id="KW-0320">Glycogen biosynthesis</keyword>
<dbReference type="NCBIfam" id="NF001899">
    <property type="entry name" value="PRK00654.1-2"/>
    <property type="match status" value="1"/>
</dbReference>
<dbReference type="EMBL" id="FNPD01000004">
    <property type="protein sequence ID" value="SDX86475.1"/>
    <property type="molecule type" value="Genomic_DNA"/>
</dbReference>
<evidence type="ECO:0000256" key="4">
    <source>
        <dbReference type="ARBA" id="ARBA00022676"/>
    </source>
</evidence>
<accession>A0A1H3F6E1</accession>
<keyword evidence="4 7" id="KW-0328">Glycosyltransferase</keyword>
<name>A0A1H3F6E1_9BACT</name>
<feature type="binding site" evidence="7">
    <location>
        <position position="22"/>
    </location>
    <ligand>
        <name>ADP-alpha-D-glucose</name>
        <dbReference type="ChEBI" id="CHEBI:57498"/>
    </ligand>
</feature>
<dbReference type="NCBIfam" id="TIGR02095">
    <property type="entry name" value="glgA"/>
    <property type="match status" value="1"/>
</dbReference>
<protein>
    <recommendedName>
        <fullName evidence="7">Glycogen synthase</fullName>
        <ecNumber evidence="7">2.4.1.21</ecNumber>
    </recommendedName>
    <alternativeName>
        <fullName evidence="7">Starch [bacterial glycogen] synthase</fullName>
    </alternativeName>
</protein>
<evidence type="ECO:0000259" key="9">
    <source>
        <dbReference type="Pfam" id="PF08323"/>
    </source>
</evidence>
<evidence type="ECO:0000256" key="3">
    <source>
        <dbReference type="ARBA" id="ARBA00010281"/>
    </source>
</evidence>
<organism evidence="10 11">
    <name type="scientific">Acetomicrobium thermoterrenum DSM 13490</name>
    <dbReference type="NCBI Taxonomy" id="1120987"/>
    <lineage>
        <taxon>Bacteria</taxon>
        <taxon>Thermotogati</taxon>
        <taxon>Synergistota</taxon>
        <taxon>Synergistia</taxon>
        <taxon>Synergistales</taxon>
        <taxon>Acetomicrobiaceae</taxon>
        <taxon>Acetomicrobium</taxon>
    </lineage>
</organism>
<dbReference type="GO" id="GO:0004373">
    <property type="term" value="F:alpha-1,4-glucan glucosyltransferase (UDP-glucose donor) activity"/>
    <property type="evidence" value="ECO:0007669"/>
    <property type="project" value="InterPro"/>
</dbReference>
<dbReference type="Proteomes" id="UP000199266">
    <property type="component" value="Unassembled WGS sequence"/>
</dbReference>
<reference evidence="11" key="1">
    <citation type="submission" date="2016-10" db="EMBL/GenBank/DDBJ databases">
        <authorList>
            <person name="Varghese N."/>
            <person name="Submissions S."/>
        </authorList>
    </citation>
    <scope>NUCLEOTIDE SEQUENCE [LARGE SCALE GENOMIC DNA]</scope>
    <source>
        <strain evidence="11">DSM 13490</strain>
    </source>
</reference>
<dbReference type="InterPro" id="IPR001296">
    <property type="entry name" value="Glyco_trans_1"/>
</dbReference>
<dbReference type="InterPro" id="IPR011835">
    <property type="entry name" value="GS/SS"/>
</dbReference>